<name>A0A2N3VGX8_9NOCA</name>
<evidence type="ECO:0000313" key="2">
    <source>
        <dbReference type="Proteomes" id="UP000233766"/>
    </source>
</evidence>
<organism evidence="1 2">
    <name type="scientific">Nocardia fluminea</name>
    <dbReference type="NCBI Taxonomy" id="134984"/>
    <lineage>
        <taxon>Bacteria</taxon>
        <taxon>Bacillati</taxon>
        <taxon>Actinomycetota</taxon>
        <taxon>Actinomycetes</taxon>
        <taxon>Mycobacteriales</taxon>
        <taxon>Nocardiaceae</taxon>
        <taxon>Nocardia</taxon>
    </lineage>
</organism>
<keyword evidence="2" id="KW-1185">Reference proteome</keyword>
<gene>
    <name evidence="1" type="ORF">ATK86_5307</name>
</gene>
<sequence length="111" mass="12212">MSEDTQHAIEFTTKKGRTVRLGDHYRDNRDANVRDLKVESIGIYERPGCGVVEASTVCSVTCSVTRTTEAGTQQMKPTTMTAERITSREFVLMSPTFRPVVTAELADGGVL</sequence>
<dbReference type="RefSeq" id="WP_101466721.1">
    <property type="nucleotide sequence ID" value="NZ_PJMW01000002.1"/>
</dbReference>
<accession>A0A2N3VGX8</accession>
<dbReference type="EMBL" id="PJMW01000002">
    <property type="protein sequence ID" value="PKV80870.1"/>
    <property type="molecule type" value="Genomic_DNA"/>
</dbReference>
<comment type="caution">
    <text evidence="1">The sequence shown here is derived from an EMBL/GenBank/DDBJ whole genome shotgun (WGS) entry which is preliminary data.</text>
</comment>
<reference evidence="1 2" key="1">
    <citation type="submission" date="2017-12" db="EMBL/GenBank/DDBJ databases">
        <title>Sequencing the genomes of 1000 Actinobacteria strains.</title>
        <authorList>
            <person name="Klenk H.-P."/>
        </authorList>
    </citation>
    <scope>NUCLEOTIDE SEQUENCE [LARGE SCALE GENOMIC DNA]</scope>
    <source>
        <strain evidence="1 2">DSM 44489</strain>
    </source>
</reference>
<dbReference type="OrthoDB" id="4568762at2"/>
<dbReference type="AlphaFoldDB" id="A0A2N3VGX8"/>
<proteinExistence type="predicted"/>
<protein>
    <submittedName>
        <fullName evidence="1">Uncharacterized protein</fullName>
    </submittedName>
</protein>
<dbReference type="Proteomes" id="UP000233766">
    <property type="component" value="Unassembled WGS sequence"/>
</dbReference>
<evidence type="ECO:0000313" key="1">
    <source>
        <dbReference type="EMBL" id="PKV80870.1"/>
    </source>
</evidence>